<evidence type="ECO:0000313" key="2">
    <source>
        <dbReference type="EMBL" id="CAF4183320.1"/>
    </source>
</evidence>
<evidence type="ECO:0000313" key="3">
    <source>
        <dbReference type="Proteomes" id="UP000663836"/>
    </source>
</evidence>
<dbReference type="InterPro" id="IPR027417">
    <property type="entry name" value="P-loop_NTPase"/>
</dbReference>
<dbReference type="PANTHER" id="PTHR32046:SF11">
    <property type="entry name" value="IMMUNE-ASSOCIATED NUCLEOTIDE-BINDING PROTEIN 10-LIKE"/>
    <property type="match status" value="1"/>
</dbReference>
<dbReference type="SUPFAM" id="SSF52540">
    <property type="entry name" value="P-loop containing nucleoside triphosphate hydrolases"/>
    <property type="match status" value="1"/>
</dbReference>
<dbReference type="PANTHER" id="PTHR32046">
    <property type="entry name" value="G DOMAIN-CONTAINING PROTEIN"/>
    <property type="match status" value="1"/>
</dbReference>
<evidence type="ECO:0000259" key="1">
    <source>
        <dbReference type="Pfam" id="PF26633"/>
    </source>
</evidence>
<dbReference type="AlphaFoldDB" id="A0A820A5X3"/>
<sequence>MSTDINILLLGQTGVGKTTFINSFANYLVHNSLDDGIKGELQAPISASFIHMDKDTFEEREINIGAPHESEQTRIVGESCTRECRSFLFRINNRNLRLIDTPGIGDTQGVLEDEKNFANILAVISQYEHLNGICILLKPNEDRLTILFRFCLKELLRHLHVQAKENIMFVFTNARATSFQPARAAPMLRILLESLKNDVNAVVPFSKENTFCLDNEAFRFLALCKNGINVSPEDKQDYTRSWKRTVEEFQRLLSRIAKCDKHVTRDTVSLNEAQQLIRKLSRPIGEITTLIQTNIQLAEKHKNNVSANKTLTPQVLEQIDIQIVELGYPRTVCTNEKCIKVIMDDGLEKIDYVTHCHPRCYLIGVEEDMVGDEKIKSCATINKSSGNCRLCECVWKKHMHITYELRKFMSKINIDINSSSDSKPANEVIEQRIKTLTDEKNAILAVCSKIAHFLRINSLNPVNDDIMEYIQHFIREERMKNSAGAKNDDIINGLEKLAADYRHEMDLLQSLVKKSETNATNLTSIIQPAQIFDLVRTLYQLPIYGVKIRQQVEQVKNVQQRTRENREHIIKLPATAETTPTMIGLRKVLG</sequence>
<comment type="caution">
    <text evidence="2">The sequence shown here is derived from an EMBL/GenBank/DDBJ whole genome shotgun (WGS) entry which is preliminary data.</text>
</comment>
<organism evidence="2 3">
    <name type="scientific">Rotaria sordida</name>
    <dbReference type="NCBI Taxonomy" id="392033"/>
    <lineage>
        <taxon>Eukaryota</taxon>
        <taxon>Metazoa</taxon>
        <taxon>Spiralia</taxon>
        <taxon>Gnathifera</taxon>
        <taxon>Rotifera</taxon>
        <taxon>Eurotatoria</taxon>
        <taxon>Bdelloidea</taxon>
        <taxon>Philodinida</taxon>
        <taxon>Philodinidae</taxon>
        <taxon>Rotaria</taxon>
    </lineage>
</organism>
<feature type="domain" description="DUF8206" evidence="1">
    <location>
        <begin position="325"/>
        <end position="404"/>
    </location>
</feature>
<name>A0A820A5X3_9BILA</name>
<dbReference type="EMBL" id="CAJOBD010012689">
    <property type="protein sequence ID" value="CAF4183320.1"/>
    <property type="molecule type" value="Genomic_DNA"/>
</dbReference>
<reference evidence="2" key="1">
    <citation type="submission" date="2021-02" db="EMBL/GenBank/DDBJ databases">
        <authorList>
            <person name="Nowell W R."/>
        </authorList>
    </citation>
    <scope>NUCLEOTIDE SEQUENCE</scope>
</reference>
<dbReference type="Gene3D" id="3.40.50.300">
    <property type="entry name" value="P-loop containing nucleotide triphosphate hydrolases"/>
    <property type="match status" value="1"/>
</dbReference>
<proteinExistence type="predicted"/>
<dbReference type="InterPro" id="IPR058519">
    <property type="entry name" value="DUF8206"/>
</dbReference>
<protein>
    <recommendedName>
        <fullName evidence="1">DUF8206 domain-containing protein</fullName>
    </recommendedName>
</protein>
<gene>
    <name evidence="2" type="ORF">JBS370_LOCUS35630</name>
</gene>
<dbReference type="Pfam" id="PF26633">
    <property type="entry name" value="DUF8206"/>
    <property type="match status" value="1"/>
</dbReference>
<accession>A0A820A5X3</accession>
<dbReference type="InterPro" id="IPR025662">
    <property type="entry name" value="Sigma_54_int_dom_ATP-bd_1"/>
</dbReference>
<dbReference type="PROSITE" id="PS00675">
    <property type="entry name" value="SIGMA54_INTERACT_1"/>
    <property type="match status" value="1"/>
</dbReference>
<dbReference type="Proteomes" id="UP000663836">
    <property type="component" value="Unassembled WGS sequence"/>
</dbReference>